<reference evidence="2" key="1">
    <citation type="submission" date="2021-06" db="EMBL/GenBank/DDBJ databases">
        <authorList>
            <person name="Kallberg Y."/>
            <person name="Tangrot J."/>
            <person name="Rosling A."/>
        </authorList>
    </citation>
    <scope>NUCLEOTIDE SEQUENCE</scope>
    <source>
        <strain evidence="2">IN212</strain>
    </source>
</reference>
<protein>
    <submittedName>
        <fullName evidence="2">5200_t:CDS:1</fullName>
    </submittedName>
</protein>
<comment type="caution">
    <text evidence="2">The sequence shown here is derived from an EMBL/GenBank/DDBJ whole genome shotgun (WGS) entry which is preliminary data.</text>
</comment>
<dbReference type="AlphaFoldDB" id="A0A9N9JUY5"/>
<feature type="compositionally biased region" description="Polar residues" evidence="1">
    <location>
        <begin position="1"/>
        <end position="10"/>
    </location>
</feature>
<name>A0A9N9JUY5_9GLOM</name>
<proteinExistence type="predicted"/>
<keyword evidence="3" id="KW-1185">Reference proteome</keyword>
<evidence type="ECO:0000313" key="2">
    <source>
        <dbReference type="EMBL" id="CAG8798625.1"/>
    </source>
</evidence>
<organism evidence="2 3">
    <name type="scientific">Racocetra fulgida</name>
    <dbReference type="NCBI Taxonomy" id="60492"/>
    <lineage>
        <taxon>Eukaryota</taxon>
        <taxon>Fungi</taxon>
        <taxon>Fungi incertae sedis</taxon>
        <taxon>Mucoromycota</taxon>
        <taxon>Glomeromycotina</taxon>
        <taxon>Glomeromycetes</taxon>
        <taxon>Diversisporales</taxon>
        <taxon>Gigasporaceae</taxon>
        <taxon>Racocetra</taxon>
    </lineage>
</organism>
<accession>A0A9N9JUY5</accession>
<gene>
    <name evidence="2" type="ORF">RFULGI_LOCUS17504</name>
</gene>
<feature type="non-terminal residue" evidence="2">
    <location>
        <position position="41"/>
    </location>
</feature>
<sequence length="41" mass="4716">QQNNVTTSTVDLLMAKPQDHNTNKEFFNNTVPTTTKYKCNE</sequence>
<dbReference type="Proteomes" id="UP000789396">
    <property type="component" value="Unassembled WGS sequence"/>
</dbReference>
<evidence type="ECO:0000256" key="1">
    <source>
        <dbReference type="SAM" id="MobiDB-lite"/>
    </source>
</evidence>
<feature type="region of interest" description="Disordered" evidence="1">
    <location>
        <begin position="1"/>
        <end position="27"/>
    </location>
</feature>
<dbReference type="EMBL" id="CAJVPZ010069035">
    <property type="protein sequence ID" value="CAG8798625.1"/>
    <property type="molecule type" value="Genomic_DNA"/>
</dbReference>
<evidence type="ECO:0000313" key="3">
    <source>
        <dbReference type="Proteomes" id="UP000789396"/>
    </source>
</evidence>
<feature type="non-terminal residue" evidence="2">
    <location>
        <position position="1"/>
    </location>
</feature>